<comment type="caution">
    <text evidence="1">The sequence shown here is derived from an EMBL/GenBank/DDBJ whole genome shotgun (WGS) entry which is preliminary data.</text>
</comment>
<reference evidence="1" key="1">
    <citation type="submission" date="2022-12" db="EMBL/GenBank/DDBJ databases">
        <title>Bacterial isolates from different developmental stages of Nematostella vectensis.</title>
        <authorList>
            <person name="Fraune S."/>
        </authorList>
    </citation>
    <scope>NUCLEOTIDE SEQUENCE</scope>
    <source>
        <strain evidence="1">G21630-S1</strain>
    </source>
</reference>
<dbReference type="RefSeq" id="WP_269421898.1">
    <property type="nucleotide sequence ID" value="NZ_JAPWGY010000001.1"/>
</dbReference>
<evidence type="ECO:0000313" key="1">
    <source>
        <dbReference type="EMBL" id="MCZ4279698.1"/>
    </source>
</evidence>
<evidence type="ECO:0000313" key="2">
    <source>
        <dbReference type="Proteomes" id="UP001069802"/>
    </source>
</evidence>
<protein>
    <submittedName>
        <fullName evidence="1">Uncharacterized protein</fullName>
    </submittedName>
</protein>
<dbReference type="EMBL" id="JAPWGY010000001">
    <property type="protein sequence ID" value="MCZ4279698.1"/>
    <property type="molecule type" value="Genomic_DNA"/>
</dbReference>
<gene>
    <name evidence="1" type="ORF">O4H49_02835</name>
</gene>
<keyword evidence="2" id="KW-1185">Reference proteome</keyword>
<organism evidence="1 2">
    <name type="scientific">Kiloniella laminariae</name>
    <dbReference type="NCBI Taxonomy" id="454162"/>
    <lineage>
        <taxon>Bacteria</taxon>
        <taxon>Pseudomonadati</taxon>
        <taxon>Pseudomonadota</taxon>
        <taxon>Alphaproteobacteria</taxon>
        <taxon>Rhodospirillales</taxon>
        <taxon>Kiloniellaceae</taxon>
        <taxon>Kiloniella</taxon>
    </lineage>
</organism>
<proteinExistence type="predicted"/>
<accession>A0ABT4LF20</accession>
<name>A0ABT4LF20_9PROT</name>
<dbReference type="Proteomes" id="UP001069802">
    <property type="component" value="Unassembled WGS sequence"/>
</dbReference>
<sequence length="93" mass="10380">MLEILEDVIGINKDGIVCHPFKGLKGDKKGYYSYTFSSDNTTFKPATERELREFIEKNEFSNKGRIRMVPKGATSTGGAGALMVQKYKGISIR</sequence>